<comment type="catalytic activity">
    <reaction evidence="7 8">
        <text>a 6-O-methyl-2'-deoxyguanosine in DNA + L-cysteinyl-[protein] = S-methyl-L-cysteinyl-[protein] + a 2'-deoxyguanosine in DNA</text>
        <dbReference type="Rhea" id="RHEA:24000"/>
        <dbReference type="Rhea" id="RHEA-COMP:10131"/>
        <dbReference type="Rhea" id="RHEA-COMP:10132"/>
        <dbReference type="Rhea" id="RHEA-COMP:11367"/>
        <dbReference type="Rhea" id="RHEA-COMP:11368"/>
        <dbReference type="ChEBI" id="CHEBI:29950"/>
        <dbReference type="ChEBI" id="CHEBI:82612"/>
        <dbReference type="ChEBI" id="CHEBI:85445"/>
        <dbReference type="ChEBI" id="CHEBI:85448"/>
        <dbReference type="EC" id="2.1.1.63"/>
    </reaction>
</comment>
<evidence type="ECO:0000256" key="5">
    <source>
        <dbReference type="ARBA" id="ARBA00022763"/>
    </source>
</evidence>
<evidence type="ECO:0000256" key="2">
    <source>
        <dbReference type="ARBA" id="ARBA00008711"/>
    </source>
</evidence>
<comment type="similarity">
    <text evidence="2 8">Belongs to the MGMT family.</text>
</comment>
<keyword evidence="8" id="KW-0963">Cytoplasm</keyword>
<dbReference type="PANTHER" id="PTHR10815">
    <property type="entry name" value="METHYLATED-DNA--PROTEIN-CYSTEINE METHYLTRANSFERASE"/>
    <property type="match status" value="1"/>
</dbReference>
<accession>A0A2I8EZ91</accession>
<dbReference type="AlphaFoldDB" id="A0A2I8EZ91"/>
<dbReference type="InterPro" id="IPR023546">
    <property type="entry name" value="MGMT"/>
</dbReference>
<protein>
    <recommendedName>
        <fullName evidence="8">Methylated-DNA--protein-cysteine methyltransferase</fullName>
        <ecNumber evidence="8">2.1.1.63</ecNumber>
    </recommendedName>
    <alternativeName>
        <fullName evidence="8">6-O-methylguanine-DNA methyltransferase</fullName>
        <shortName evidence="8">MGMT</shortName>
    </alternativeName>
    <alternativeName>
        <fullName evidence="8">O-6-methylguanine-DNA-alkyltransferase</fullName>
    </alternativeName>
</protein>
<dbReference type="RefSeq" id="WP_042309637.1">
    <property type="nucleotide sequence ID" value="NZ_CP026113.1"/>
</dbReference>
<dbReference type="GO" id="GO:0003908">
    <property type="term" value="F:methylated-DNA-[protein]-cysteine S-methyltransferase activity"/>
    <property type="evidence" value="ECO:0007669"/>
    <property type="project" value="UniProtKB-UniRule"/>
</dbReference>
<dbReference type="GO" id="GO:0005737">
    <property type="term" value="C:cytoplasm"/>
    <property type="evidence" value="ECO:0007669"/>
    <property type="project" value="UniProtKB-SubCell"/>
</dbReference>
<evidence type="ECO:0000256" key="4">
    <source>
        <dbReference type="ARBA" id="ARBA00022679"/>
    </source>
</evidence>
<dbReference type="EC" id="2.1.1.63" evidence="8"/>
<proteinExistence type="inferred from homology"/>
<name>A0A2I8EZ91_9BURK</name>
<dbReference type="InterPro" id="IPR008332">
    <property type="entry name" value="MethylG_MeTrfase_N"/>
</dbReference>
<comment type="function">
    <text evidence="8">Involved in the cellular defense against the biological effects of O6-methylguanine (O6-MeG) and O4-methylthymine (O4-MeT) in DNA. Repairs the methylated nucleobase in DNA by stoichiometrically transferring the methyl group to a cysteine residue in the enzyme. This is a suicide reaction: the enzyme is irreversibly inactivated.</text>
</comment>
<dbReference type="NCBIfam" id="TIGR00589">
    <property type="entry name" value="ogt"/>
    <property type="match status" value="1"/>
</dbReference>
<evidence type="ECO:0000313" key="11">
    <source>
        <dbReference type="EMBL" id="AUT64937.1"/>
    </source>
</evidence>
<evidence type="ECO:0000259" key="9">
    <source>
        <dbReference type="Pfam" id="PF01035"/>
    </source>
</evidence>
<dbReference type="InterPro" id="IPR036217">
    <property type="entry name" value="MethylDNA_cys_MeTrfase_DNAb"/>
</dbReference>
<dbReference type="GO" id="GO:0006307">
    <property type="term" value="P:DNA alkylation repair"/>
    <property type="evidence" value="ECO:0007669"/>
    <property type="project" value="UniProtKB-UniRule"/>
</dbReference>
<dbReference type="EMBL" id="CP026113">
    <property type="protein sequence ID" value="AUT64937.1"/>
    <property type="molecule type" value="Genomic_DNA"/>
</dbReference>
<dbReference type="Pfam" id="PF02870">
    <property type="entry name" value="Methyltransf_1N"/>
    <property type="match status" value="1"/>
</dbReference>
<organism evidence="11 12">
    <name type="scientific">Paraburkholderia terrae</name>
    <dbReference type="NCBI Taxonomy" id="311230"/>
    <lineage>
        <taxon>Bacteria</taxon>
        <taxon>Pseudomonadati</taxon>
        <taxon>Pseudomonadota</taxon>
        <taxon>Betaproteobacteria</taxon>
        <taxon>Burkholderiales</taxon>
        <taxon>Burkholderiaceae</taxon>
        <taxon>Paraburkholderia</taxon>
    </lineage>
</organism>
<evidence type="ECO:0000256" key="1">
    <source>
        <dbReference type="ARBA" id="ARBA00001286"/>
    </source>
</evidence>
<dbReference type="OrthoDB" id="9802228at2"/>
<dbReference type="InterPro" id="IPR036631">
    <property type="entry name" value="MGMT_N_sf"/>
</dbReference>
<dbReference type="InterPro" id="IPR036388">
    <property type="entry name" value="WH-like_DNA-bd_sf"/>
</dbReference>
<keyword evidence="6 8" id="KW-0234">DNA repair</keyword>
<dbReference type="PANTHER" id="PTHR10815:SF5">
    <property type="entry name" value="METHYLATED-DNA--PROTEIN-CYSTEINE METHYLTRANSFERASE"/>
    <property type="match status" value="1"/>
</dbReference>
<keyword evidence="3 8" id="KW-0489">Methyltransferase</keyword>
<dbReference type="SUPFAM" id="SSF46767">
    <property type="entry name" value="Methylated DNA-protein cysteine methyltransferase, C-terminal domain"/>
    <property type="match status" value="1"/>
</dbReference>
<dbReference type="CDD" id="cd06445">
    <property type="entry name" value="ATase"/>
    <property type="match status" value="1"/>
</dbReference>
<feature type="domain" description="Methylated-DNA-[protein]-cysteine S-methyltransferase DNA binding" evidence="9">
    <location>
        <begin position="79"/>
        <end position="159"/>
    </location>
</feature>
<dbReference type="InterPro" id="IPR014048">
    <property type="entry name" value="MethylDNA_cys_MeTrfase_DNA-bd"/>
</dbReference>
<feature type="active site" description="Nucleophile; methyl group acceptor" evidence="8">
    <location>
        <position position="130"/>
    </location>
</feature>
<keyword evidence="4 8" id="KW-0808">Transferase</keyword>
<reference evidence="11 12" key="1">
    <citation type="submission" date="2018-01" db="EMBL/GenBank/DDBJ databases">
        <title>Species boundaries and ecological features among Paraburkholderia terrae DSMZ17804T, P. hospita DSMZ17164T and P. caribensis DSMZ13236T.</title>
        <authorList>
            <person name="Pratama A.A."/>
        </authorList>
    </citation>
    <scope>NUCLEOTIDE SEQUENCE [LARGE SCALE GENOMIC DNA]</scope>
    <source>
        <strain evidence="11 12">DSM 17804</strain>
    </source>
</reference>
<comment type="miscellaneous">
    <text evidence="8">This enzyme catalyzes only one turnover and therefore is not strictly catalytic. According to one definition, an enzyme is a biocatalyst that acts repeatedly and over many reaction cycles.</text>
</comment>
<dbReference type="Proteomes" id="UP000243502">
    <property type="component" value="Chromosome 3"/>
</dbReference>
<dbReference type="KEGG" id="pter:C2L65_35610"/>
<keyword evidence="5 8" id="KW-0227">DNA damage</keyword>
<sequence length="185" mass="19909">MYHLYKRIASPVGVLTLVAKGPALTAILWENERPGRVRLGPMREAKDDSILTNAERQLTEYFAGTRERFDLALDFSGTEFQKKVWSALLSIPYGETRTYGDIAKQIGQPSAVRAVGAANGRNPVSIIAPCHRVIGSSGQLTGFAGGLPAKEALLTLEGAQWGSRSNGRLVLVSGHDFMGGEPDAI</sequence>
<evidence type="ECO:0000313" key="12">
    <source>
        <dbReference type="Proteomes" id="UP000243502"/>
    </source>
</evidence>
<evidence type="ECO:0000256" key="8">
    <source>
        <dbReference type="HAMAP-Rule" id="MF_00772"/>
    </source>
</evidence>
<dbReference type="Gene3D" id="1.10.10.10">
    <property type="entry name" value="Winged helix-like DNA-binding domain superfamily/Winged helix DNA-binding domain"/>
    <property type="match status" value="1"/>
</dbReference>
<dbReference type="Pfam" id="PF01035">
    <property type="entry name" value="DNA_binding_1"/>
    <property type="match status" value="1"/>
</dbReference>
<dbReference type="HAMAP" id="MF_00772">
    <property type="entry name" value="OGT"/>
    <property type="match status" value="1"/>
</dbReference>
<dbReference type="GO" id="GO:0032259">
    <property type="term" value="P:methylation"/>
    <property type="evidence" value="ECO:0007669"/>
    <property type="project" value="UniProtKB-KW"/>
</dbReference>
<evidence type="ECO:0000259" key="10">
    <source>
        <dbReference type="Pfam" id="PF02870"/>
    </source>
</evidence>
<dbReference type="FunFam" id="1.10.10.10:FF:000214">
    <property type="entry name" value="Methylated-DNA--protein-cysteine methyltransferase"/>
    <property type="match status" value="1"/>
</dbReference>
<evidence type="ECO:0000256" key="7">
    <source>
        <dbReference type="ARBA" id="ARBA00049348"/>
    </source>
</evidence>
<dbReference type="SUPFAM" id="SSF53155">
    <property type="entry name" value="Methylated DNA-protein cysteine methyltransferase domain"/>
    <property type="match status" value="1"/>
</dbReference>
<evidence type="ECO:0000256" key="3">
    <source>
        <dbReference type="ARBA" id="ARBA00022603"/>
    </source>
</evidence>
<evidence type="ECO:0000256" key="6">
    <source>
        <dbReference type="ARBA" id="ARBA00023204"/>
    </source>
</evidence>
<gene>
    <name evidence="11" type="ORF">C2L65_35610</name>
</gene>
<comment type="subcellular location">
    <subcellularLocation>
        <location evidence="8">Cytoplasm</location>
    </subcellularLocation>
</comment>
<comment type="catalytic activity">
    <reaction evidence="1 8">
        <text>a 4-O-methyl-thymidine in DNA + L-cysteinyl-[protein] = a thymidine in DNA + S-methyl-L-cysteinyl-[protein]</text>
        <dbReference type="Rhea" id="RHEA:53428"/>
        <dbReference type="Rhea" id="RHEA-COMP:10131"/>
        <dbReference type="Rhea" id="RHEA-COMP:10132"/>
        <dbReference type="Rhea" id="RHEA-COMP:13555"/>
        <dbReference type="Rhea" id="RHEA-COMP:13556"/>
        <dbReference type="ChEBI" id="CHEBI:29950"/>
        <dbReference type="ChEBI" id="CHEBI:82612"/>
        <dbReference type="ChEBI" id="CHEBI:137386"/>
        <dbReference type="ChEBI" id="CHEBI:137387"/>
        <dbReference type="EC" id="2.1.1.63"/>
    </reaction>
</comment>
<dbReference type="Gene3D" id="3.30.160.70">
    <property type="entry name" value="Methylated DNA-protein cysteine methyltransferase domain"/>
    <property type="match status" value="1"/>
</dbReference>
<feature type="domain" description="Methylguanine DNA methyltransferase ribonuclease-like" evidence="10">
    <location>
        <begin position="5"/>
        <end position="75"/>
    </location>
</feature>